<dbReference type="InterPro" id="IPR017534">
    <property type="entry name" value="GNAT-acetyltransferase"/>
</dbReference>
<proteinExistence type="predicted"/>
<keyword evidence="2" id="KW-0067">ATP-binding</keyword>
<dbReference type="EMBL" id="BMIJ01000004">
    <property type="protein sequence ID" value="GGB95900.1"/>
    <property type="molecule type" value="Genomic_DNA"/>
</dbReference>
<keyword evidence="2" id="KW-0547">Nucleotide-binding</keyword>
<evidence type="ECO:0000259" key="4">
    <source>
        <dbReference type="PROSITE" id="PS50975"/>
    </source>
</evidence>
<dbReference type="PROSITE" id="PS51186">
    <property type="entry name" value="GNAT"/>
    <property type="match status" value="1"/>
</dbReference>
<comment type="caution">
    <text evidence="6">The sequence shown here is derived from an EMBL/GenBank/DDBJ whole genome shotgun (WGS) entry which is preliminary data.</text>
</comment>
<keyword evidence="1" id="KW-0464">Manganese</keyword>
<protein>
    <submittedName>
        <fullName evidence="6">Glutathione synthase</fullName>
    </submittedName>
</protein>
<keyword evidence="7" id="KW-1185">Reference proteome</keyword>
<feature type="region of interest" description="Disordered" evidence="3">
    <location>
        <begin position="1"/>
        <end position="33"/>
    </location>
</feature>
<feature type="domain" description="N-acetyltransferase" evidence="5">
    <location>
        <begin position="126"/>
        <end position="276"/>
    </location>
</feature>
<accession>A0ABQ1KCQ3</accession>
<dbReference type="Pfam" id="PF02955">
    <property type="entry name" value="GSH-S_ATP"/>
    <property type="match status" value="1"/>
</dbReference>
<dbReference type="Gene3D" id="3.30.470.20">
    <property type="entry name" value="ATP-grasp fold, B domain"/>
    <property type="match status" value="2"/>
</dbReference>
<dbReference type="RefSeq" id="WP_229680718.1">
    <property type="nucleotide sequence ID" value="NZ_BMIJ01000004.1"/>
</dbReference>
<dbReference type="InterPro" id="IPR011761">
    <property type="entry name" value="ATP-grasp"/>
</dbReference>
<evidence type="ECO:0000259" key="5">
    <source>
        <dbReference type="PROSITE" id="PS51186"/>
    </source>
</evidence>
<evidence type="ECO:0000313" key="6">
    <source>
        <dbReference type="EMBL" id="GGB95900.1"/>
    </source>
</evidence>
<dbReference type="Proteomes" id="UP000629025">
    <property type="component" value="Unassembled WGS sequence"/>
</dbReference>
<evidence type="ECO:0000313" key="7">
    <source>
        <dbReference type="Proteomes" id="UP000629025"/>
    </source>
</evidence>
<dbReference type="PANTHER" id="PTHR21621">
    <property type="entry name" value="RIBOSOMAL PROTEIN S6 MODIFICATION PROTEIN"/>
    <property type="match status" value="1"/>
</dbReference>
<sequence length="601" mass="67289">MNKNTEEQASKPSSAPRQDPMDPSAMASLKHWGDPLDLPEKEAMREEVAIDCGWGRLIFGQTFRDPKTVAYLLRRERQGRRDIALYVREPHLVLSHAPQDLFMDPSLTYRLDFAHYRIRDSRPKGLKIRHMTPEDDQLRISRLYMARNMVPAYDGFYSKLPDKPELTVLVAEDENSGEIIGVVTGVDHRLAFNDPDNGCSLWALVTDPQTHVPAVGEWLSRELIKDMAGRGRAFMDLSVMHDNEAAIHLYEKLGFKQVPVYCLKHKNSINEKLFIGEDPEEELNIYARLITREARRRGIGVEVLDAEGGFFRLSLGGRSVSCRESLSEMTSAVAMSRCDDKAVTRRLLQKEGLRVPEQAVASDDSVIENFLSRHHSVVVKPARGEQGRGIQVGLSELDEVRAAVENASHYCDKVLLEQCVRGEDLRIIVINYKVVAAAVRRPPRILGDGKHSVGELIERLSRRRQAATDGESSIPLDSETERCVRKLGYELDDLLPSGEWLQVRTTANLHTGGTIHDVTADLHPVLCSAAVRAAKAIEIPVVGLDFMVPDVSGPDYAIIEANERPGLANHEPQPTVERFVDLLFPYTRGLPAQEPGADEPR</sequence>
<dbReference type="InterPro" id="IPR000182">
    <property type="entry name" value="GNAT_dom"/>
</dbReference>
<dbReference type="NCBIfam" id="TIGR03103">
    <property type="entry name" value="trio_acet_GNAT"/>
    <property type="match status" value="1"/>
</dbReference>
<dbReference type="PROSITE" id="PS50975">
    <property type="entry name" value="ATP_GRASP"/>
    <property type="match status" value="1"/>
</dbReference>
<organism evidence="6 7">
    <name type="scientific">Marinobacterium zhoushanense</name>
    <dbReference type="NCBI Taxonomy" id="1679163"/>
    <lineage>
        <taxon>Bacteria</taxon>
        <taxon>Pseudomonadati</taxon>
        <taxon>Pseudomonadota</taxon>
        <taxon>Gammaproteobacteria</taxon>
        <taxon>Oceanospirillales</taxon>
        <taxon>Oceanospirillaceae</taxon>
        <taxon>Marinobacterium</taxon>
    </lineage>
</organism>
<reference evidence="7" key="1">
    <citation type="journal article" date="2019" name="Int. J. Syst. Evol. Microbiol.">
        <title>The Global Catalogue of Microorganisms (GCM) 10K type strain sequencing project: providing services to taxonomists for standard genome sequencing and annotation.</title>
        <authorList>
            <consortium name="The Broad Institute Genomics Platform"/>
            <consortium name="The Broad Institute Genome Sequencing Center for Infectious Disease"/>
            <person name="Wu L."/>
            <person name="Ma J."/>
        </authorList>
    </citation>
    <scope>NUCLEOTIDE SEQUENCE [LARGE SCALE GENOMIC DNA]</scope>
    <source>
        <strain evidence="7">CGMCC 1.15341</strain>
    </source>
</reference>
<name>A0ABQ1KCQ3_9GAMM</name>
<dbReference type="InterPro" id="IPR004218">
    <property type="entry name" value="GSHS_ATP-bd"/>
</dbReference>
<dbReference type="SUPFAM" id="SSF56059">
    <property type="entry name" value="Glutathione synthetase ATP-binding domain-like"/>
    <property type="match status" value="1"/>
</dbReference>
<dbReference type="PANTHER" id="PTHR21621:SF0">
    <property type="entry name" value="BETA-CITRYLGLUTAMATE SYNTHASE B-RELATED"/>
    <property type="match status" value="1"/>
</dbReference>
<evidence type="ECO:0000256" key="3">
    <source>
        <dbReference type="SAM" id="MobiDB-lite"/>
    </source>
</evidence>
<dbReference type="SUPFAM" id="SSF55729">
    <property type="entry name" value="Acyl-CoA N-acyltransferases (Nat)"/>
    <property type="match status" value="1"/>
</dbReference>
<dbReference type="Gene3D" id="3.40.630.30">
    <property type="match status" value="1"/>
</dbReference>
<dbReference type="InterPro" id="IPR016181">
    <property type="entry name" value="Acyl_CoA_acyltransferase"/>
</dbReference>
<dbReference type="Pfam" id="PF00583">
    <property type="entry name" value="Acetyltransf_1"/>
    <property type="match status" value="1"/>
</dbReference>
<feature type="domain" description="ATP-grasp" evidence="4">
    <location>
        <begin position="345"/>
        <end position="591"/>
    </location>
</feature>
<gene>
    <name evidence="6" type="ORF">GCM10011352_22500</name>
</gene>
<evidence type="ECO:0000256" key="1">
    <source>
        <dbReference type="ARBA" id="ARBA00023211"/>
    </source>
</evidence>
<evidence type="ECO:0000256" key="2">
    <source>
        <dbReference type="PROSITE-ProRule" id="PRU00409"/>
    </source>
</evidence>